<dbReference type="Proteomes" id="UP000694701">
    <property type="component" value="Unplaced"/>
</dbReference>
<accession>A0A8C2FWS6</accession>
<evidence type="ECO:0000256" key="1">
    <source>
        <dbReference type="SAM" id="Coils"/>
    </source>
</evidence>
<dbReference type="InterPro" id="IPR034607">
    <property type="entry name" value="CCDC127"/>
</dbReference>
<name>A0A8C2FWS6_CYPCA</name>
<dbReference type="AlphaFoldDB" id="A0A8C2FWS6"/>
<organism evidence="2 3">
    <name type="scientific">Cyprinus carpio</name>
    <name type="common">Common carp</name>
    <dbReference type="NCBI Taxonomy" id="7962"/>
    <lineage>
        <taxon>Eukaryota</taxon>
        <taxon>Metazoa</taxon>
        <taxon>Chordata</taxon>
        <taxon>Craniata</taxon>
        <taxon>Vertebrata</taxon>
        <taxon>Euteleostomi</taxon>
        <taxon>Actinopterygii</taxon>
        <taxon>Neopterygii</taxon>
        <taxon>Teleostei</taxon>
        <taxon>Ostariophysi</taxon>
        <taxon>Cypriniformes</taxon>
        <taxon>Cyprinidae</taxon>
        <taxon>Cyprininae</taxon>
        <taxon>Cyprinus</taxon>
    </lineage>
</organism>
<reference evidence="2" key="1">
    <citation type="submission" date="2025-08" db="UniProtKB">
        <authorList>
            <consortium name="Ensembl"/>
        </authorList>
    </citation>
    <scope>IDENTIFICATION</scope>
</reference>
<sequence>MNNLNDPQDWNIRPERQGDGGGDSRWNYALLMPMLGLAAFRWIWSKQFQKQIEEAKVMIRKELANQNEQIEEAKIKFQNNLAYQKEQLEKERSNIRLECEAVNYQTSVLFHNTLETEKEQEGRALRLLEDVEYRLVKRQEMFCSKMVHSSWRVVMEKELLAYIAKEPLLADLKMENGLKDIFQNDSHCAEIHNTNPRKNGCLMWLYLSYWKLQLSLQSHKKAEAAVLNTQTKK</sequence>
<proteinExistence type="predicted"/>
<evidence type="ECO:0000313" key="2">
    <source>
        <dbReference type="Ensembl" id="ENSCCRP00020062584.1"/>
    </source>
</evidence>
<keyword evidence="1" id="KW-0175">Coiled coil</keyword>
<feature type="coiled-coil region" evidence="1">
    <location>
        <begin position="49"/>
        <end position="105"/>
    </location>
</feature>
<dbReference type="Ensembl" id="ENSCCRT00020068912.1">
    <property type="protein sequence ID" value="ENSCCRP00020062584.1"/>
    <property type="gene ID" value="ENSCCRG00020029528.1"/>
</dbReference>
<evidence type="ECO:0000313" key="3">
    <source>
        <dbReference type="Proteomes" id="UP000694701"/>
    </source>
</evidence>
<protein>
    <submittedName>
        <fullName evidence="2">Coiled-coil domain containing 127b</fullName>
    </submittedName>
</protein>
<dbReference type="PANTHER" id="PTHR31958">
    <property type="entry name" value="COILED-COIL DOMAIN-CONTAINING PROTEIN 127"/>
    <property type="match status" value="1"/>
</dbReference>
<dbReference type="PANTHER" id="PTHR31958:SF2">
    <property type="entry name" value="COILED-COIL DOMAIN-CONTAINING PROTEIN 127"/>
    <property type="match status" value="1"/>
</dbReference>